<keyword evidence="16" id="KW-1185">Reference proteome</keyword>
<dbReference type="FunFam" id="3.40.640.10:FF:000009">
    <property type="entry name" value="Cystathionine gamma-synthase homolog"/>
    <property type="match status" value="1"/>
</dbReference>
<comment type="pathway">
    <text evidence="8">Amino-acid biosynthesis; L-methionine biosynthesis via de novo pathway; L-homocysteine from L-cystathionine: step 1/1.</text>
</comment>
<dbReference type="InterPro" id="IPR015422">
    <property type="entry name" value="PyrdxlP-dep_Trfase_small"/>
</dbReference>
<dbReference type="PIRSF" id="PIRSF001434">
    <property type="entry name" value="CGS"/>
    <property type="match status" value="1"/>
</dbReference>
<comment type="catalytic activity">
    <reaction evidence="10">
        <text>L,L-cystathionine + H2O = L-homocysteine + pyruvate + NH4(+)</text>
        <dbReference type="Rhea" id="RHEA:13965"/>
        <dbReference type="ChEBI" id="CHEBI:15361"/>
        <dbReference type="ChEBI" id="CHEBI:15377"/>
        <dbReference type="ChEBI" id="CHEBI:28938"/>
        <dbReference type="ChEBI" id="CHEBI:58161"/>
        <dbReference type="ChEBI" id="CHEBI:58199"/>
    </reaction>
</comment>
<dbReference type="GO" id="GO:0030170">
    <property type="term" value="F:pyridoxal phosphate binding"/>
    <property type="evidence" value="ECO:0007669"/>
    <property type="project" value="InterPro"/>
</dbReference>
<dbReference type="GO" id="GO:0005737">
    <property type="term" value="C:cytoplasm"/>
    <property type="evidence" value="ECO:0007669"/>
    <property type="project" value="TreeGrafter"/>
</dbReference>
<name>A0A9P6WQ50_9ASCO</name>
<evidence type="ECO:0000256" key="1">
    <source>
        <dbReference type="ARBA" id="ARBA00001933"/>
    </source>
</evidence>
<evidence type="ECO:0000256" key="6">
    <source>
        <dbReference type="ARBA" id="ARBA00023167"/>
    </source>
</evidence>
<dbReference type="GO" id="GO:0071266">
    <property type="term" value="P:'de novo' L-methionine biosynthetic process"/>
    <property type="evidence" value="ECO:0007669"/>
    <property type="project" value="InterPro"/>
</dbReference>
<dbReference type="EMBL" id="PUHW01000006">
    <property type="protein sequence ID" value="KAG0691184.1"/>
    <property type="molecule type" value="Genomic_DNA"/>
</dbReference>
<dbReference type="GO" id="GO:0047804">
    <property type="term" value="F:cysteine-S-conjugate beta-lyase activity"/>
    <property type="evidence" value="ECO:0007669"/>
    <property type="project" value="UniProtKB-EC"/>
</dbReference>
<evidence type="ECO:0000256" key="11">
    <source>
        <dbReference type="ARBA" id="ARBA00047625"/>
    </source>
</evidence>
<proteinExistence type="inferred from homology"/>
<evidence type="ECO:0000256" key="4">
    <source>
        <dbReference type="ARBA" id="ARBA00022605"/>
    </source>
</evidence>
<evidence type="ECO:0000256" key="13">
    <source>
        <dbReference type="PIRSR" id="PIRSR001434-2"/>
    </source>
</evidence>
<comment type="similarity">
    <text evidence="2 14">Belongs to the trans-sulfuration enzymes family.</text>
</comment>
<dbReference type="Gene3D" id="3.40.640.10">
    <property type="entry name" value="Type I PLP-dependent aspartate aminotransferase-like (Major domain)"/>
    <property type="match status" value="1"/>
</dbReference>
<dbReference type="PANTHER" id="PTHR11808">
    <property type="entry name" value="TRANS-SULFURATION ENZYME FAMILY MEMBER"/>
    <property type="match status" value="1"/>
</dbReference>
<feature type="modified residue" description="N6-(pyridoxal phosphate)lysine" evidence="13">
    <location>
        <position position="202"/>
    </location>
</feature>
<dbReference type="Proteomes" id="UP000697127">
    <property type="component" value="Unassembled WGS sequence"/>
</dbReference>
<evidence type="ECO:0000256" key="14">
    <source>
        <dbReference type="RuleBase" id="RU362118"/>
    </source>
</evidence>
<dbReference type="GO" id="GO:0019346">
    <property type="term" value="P:transsulfuration"/>
    <property type="evidence" value="ECO:0007669"/>
    <property type="project" value="InterPro"/>
</dbReference>
<evidence type="ECO:0000256" key="7">
    <source>
        <dbReference type="ARBA" id="ARBA00023239"/>
    </source>
</evidence>
<dbReference type="Pfam" id="PF01053">
    <property type="entry name" value="Cys_Met_Meta_PP"/>
    <property type="match status" value="1"/>
</dbReference>
<dbReference type="PANTHER" id="PTHR11808:SF50">
    <property type="entry name" value="CYSTATHIONINE BETA-LYASE"/>
    <property type="match status" value="1"/>
</dbReference>
<evidence type="ECO:0000256" key="8">
    <source>
        <dbReference type="ARBA" id="ARBA00046315"/>
    </source>
</evidence>
<dbReference type="InterPro" id="IPR015424">
    <property type="entry name" value="PyrdxlP-dep_Trfase"/>
</dbReference>
<evidence type="ECO:0000256" key="3">
    <source>
        <dbReference type="ARBA" id="ARBA00012224"/>
    </source>
</evidence>
<sequence>MGNQNYNINTRIVKVGHEDSNKASIPPIYQSTTFKADSIDALSTQEYDYTRSGNPTRTTLQNHLASIIGCKHVYTVNSGMACLDVILSNLSPGNEVIAGTDLYGGSDRLLNFFKKRHDLNLNQYDTTNLSLMKKVINKNTKLILLESPTNPLINVIDVKAITSYAHKVNPDCIVVFDNTMMTPLLMNPLELGCDIHYESATKYLNGHHDIMAGVLATNRDDLAKNIFFVINATGSGLAPFDSWLLIRGLKTLSIRLEREQENCMKLANYLQNKGFKVRYTGLKSHPQYKLHFSQARGAGAVLSFETGNIKLSELIIKHVNLFSTTVSFGSVSSLISLPLKMSHASIDKNVLAERQFPQDLIRLCVGIEDIKDLIADLDQAITLAKRQIGSKL</sequence>
<evidence type="ECO:0000256" key="10">
    <source>
        <dbReference type="ARBA" id="ARBA00047517"/>
    </source>
</evidence>
<accession>A0A9P6WQ50</accession>
<evidence type="ECO:0000313" key="16">
    <source>
        <dbReference type="Proteomes" id="UP000697127"/>
    </source>
</evidence>
<keyword evidence="6" id="KW-0486">Methionine biosynthesis</keyword>
<evidence type="ECO:0000256" key="9">
    <source>
        <dbReference type="ARBA" id="ARBA00047213"/>
    </source>
</evidence>
<comment type="caution">
    <text evidence="15">The sequence shown here is derived from an EMBL/GenBank/DDBJ whole genome shotgun (WGS) entry which is preliminary data.</text>
</comment>
<keyword evidence="7" id="KW-0456">Lyase</keyword>
<dbReference type="OrthoDB" id="2545919at2759"/>
<organism evidence="15 16">
    <name type="scientific">Pichia californica</name>
    <dbReference type="NCBI Taxonomy" id="460514"/>
    <lineage>
        <taxon>Eukaryota</taxon>
        <taxon>Fungi</taxon>
        <taxon>Dikarya</taxon>
        <taxon>Ascomycota</taxon>
        <taxon>Saccharomycotina</taxon>
        <taxon>Pichiomycetes</taxon>
        <taxon>Pichiales</taxon>
        <taxon>Pichiaceae</taxon>
        <taxon>Pichia</taxon>
    </lineage>
</organism>
<protein>
    <recommendedName>
        <fullName evidence="12">Cystathionine beta-lyase</fullName>
        <ecNumber evidence="3">4.4.1.13</ecNumber>
    </recommendedName>
    <alternativeName>
        <fullName evidence="9">Cysteine-S-conjugate beta-lyase</fullName>
    </alternativeName>
</protein>
<dbReference type="FunFam" id="3.90.1150.10:FF:000013">
    <property type="entry name" value="Cystathionine beta-lyase"/>
    <property type="match status" value="1"/>
</dbReference>
<gene>
    <name evidence="15" type="primary">STR3</name>
    <name evidence="15" type="ORF">C6P40_004435</name>
</gene>
<dbReference type="InterPro" id="IPR054542">
    <property type="entry name" value="Cys_met_metab_PP"/>
</dbReference>
<dbReference type="InterPro" id="IPR015421">
    <property type="entry name" value="PyrdxlP-dep_Trfase_major"/>
</dbReference>
<dbReference type="Gene3D" id="3.90.1150.10">
    <property type="entry name" value="Aspartate Aminotransferase, domain 1"/>
    <property type="match status" value="1"/>
</dbReference>
<dbReference type="NCBIfam" id="TIGR01329">
    <property type="entry name" value="cysta_beta_ly_E"/>
    <property type="match status" value="1"/>
</dbReference>
<dbReference type="AlphaFoldDB" id="A0A9P6WQ50"/>
<evidence type="ECO:0000256" key="5">
    <source>
        <dbReference type="ARBA" id="ARBA00022898"/>
    </source>
</evidence>
<dbReference type="EC" id="4.4.1.13" evidence="3"/>
<dbReference type="InterPro" id="IPR006238">
    <property type="entry name" value="Cys_b_lyase_euk"/>
</dbReference>
<comment type="catalytic activity">
    <reaction evidence="11">
        <text>an S-substituted L-cysteine + H2O = a thiol + pyruvate + NH4(+)</text>
        <dbReference type="Rhea" id="RHEA:18121"/>
        <dbReference type="ChEBI" id="CHEBI:15361"/>
        <dbReference type="ChEBI" id="CHEBI:15377"/>
        <dbReference type="ChEBI" id="CHEBI:28938"/>
        <dbReference type="ChEBI" id="CHEBI:29256"/>
        <dbReference type="ChEBI" id="CHEBI:58717"/>
        <dbReference type="EC" id="4.4.1.13"/>
    </reaction>
</comment>
<evidence type="ECO:0000313" key="15">
    <source>
        <dbReference type="EMBL" id="KAG0691184.1"/>
    </source>
</evidence>
<keyword evidence="5 13" id="KW-0663">Pyridoxal phosphate</keyword>
<dbReference type="SUPFAM" id="SSF53383">
    <property type="entry name" value="PLP-dependent transferases"/>
    <property type="match status" value="1"/>
</dbReference>
<dbReference type="PROSITE" id="PS00868">
    <property type="entry name" value="CYS_MET_METAB_PP"/>
    <property type="match status" value="1"/>
</dbReference>
<reference evidence="15" key="1">
    <citation type="submission" date="2020-11" db="EMBL/GenBank/DDBJ databases">
        <title>Kefir isolates.</title>
        <authorList>
            <person name="Marcisauskas S."/>
            <person name="Kim Y."/>
            <person name="Blasche S."/>
        </authorList>
    </citation>
    <scope>NUCLEOTIDE SEQUENCE</scope>
    <source>
        <strain evidence="15">Olga-1</strain>
    </source>
</reference>
<comment type="cofactor">
    <cofactor evidence="1 14">
        <name>pyridoxal 5'-phosphate</name>
        <dbReference type="ChEBI" id="CHEBI:597326"/>
    </cofactor>
</comment>
<dbReference type="InterPro" id="IPR000277">
    <property type="entry name" value="Cys/Met-Metab_PyrdxlP-dep_enz"/>
</dbReference>
<keyword evidence="4" id="KW-0028">Amino-acid biosynthesis</keyword>
<evidence type="ECO:0000256" key="2">
    <source>
        <dbReference type="ARBA" id="ARBA00009077"/>
    </source>
</evidence>
<evidence type="ECO:0000256" key="12">
    <source>
        <dbReference type="ARBA" id="ARBA00072331"/>
    </source>
</evidence>